<evidence type="ECO:0000256" key="5">
    <source>
        <dbReference type="ARBA" id="ARBA00022989"/>
    </source>
</evidence>
<evidence type="ECO:0000256" key="8">
    <source>
        <dbReference type="SAM" id="Phobius"/>
    </source>
</evidence>
<feature type="transmembrane region" description="Helical" evidence="8">
    <location>
        <begin position="477"/>
        <end position="496"/>
    </location>
</feature>
<dbReference type="Pfam" id="PF01943">
    <property type="entry name" value="Polysacc_synt"/>
    <property type="match status" value="1"/>
</dbReference>
<evidence type="ECO:0000256" key="2">
    <source>
        <dbReference type="ARBA" id="ARBA00010199"/>
    </source>
</evidence>
<dbReference type="GO" id="GO:0005886">
    <property type="term" value="C:plasma membrane"/>
    <property type="evidence" value="ECO:0007669"/>
    <property type="project" value="TreeGrafter"/>
</dbReference>
<reference evidence="9 10" key="1">
    <citation type="submission" date="2012-05" db="EMBL/GenBank/DDBJ databases">
        <authorList>
            <person name="Weinstock G."/>
            <person name="Sodergren E."/>
            <person name="Lobos E.A."/>
            <person name="Fulton L."/>
            <person name="Fulton R."/>
            <person name="Courtney L."/>
            <person name="Fronick C."/>
            <person name="O'Laughlin M."/>
            <person name="Godfrey J."/>
            <person name="Wilson R.M."/>
            <person name="Miner T."/>
            <person name="Farmer C."/>
            <person name="Delehaunty K."/>
            <person name="Cordes M."/>
            <person name="Minx P."/>
            <person name="Tomlinson C."/>
            <person name="Chen J."/>
            <person name="Wollam A."/>
            <person name="Pepin K.H."/>
            <person name="Bhonagiri V."/>
            <person name="Zhang X."/>
            <person name="Suruliraj S."/>
            <person name="Warren W."/>
            <person name="Mitreva M."/>
            <person name="Mardis E.R."/>
            <person name="Wilson R.K."/>
        </authorList>
    </citation>
    <scope>NUCLEOTIDE SEQUENCE [LARGE SCALE GENOMIC DNA]</scope>
    <source>
        <strain evidence="9 10">DSM 1785</strain>
    </source>
</reference>
<keyword evidence="5 8" id="KW-1133">Transmembrane helix</keyword>
<evidence type="ECO:0000256" key="4">
    <source>
        <dbReference type="ARBA" id="ARBA00022692"/>
    </source>
</evidence>
<gene>
    <name evidence="9" type="ORF">HMPREF0216_02132</name>
</gene>
<dbReference type="InterPro" id="IPR014249">
    <property type="entry name" value="Spore_V_B"/>
</dbReference>
<feature type="transmembrane region" description="Helical" evidence="8">
    <location>
        <begin position="443"/>
        <end position="465"/>
    </location>
</feature>
<evidence type="ECO:0000313" key="9">
    <source>
        <dbReference type="EMBL" id="EKY26093.1"/>
    </source>
</evidence>
<feature type="transmembrane region" description="Helical" evidence="8">
    <location>
        <begin position="355"/>
        <end position="374"/>
    </location>
</feature>
<keyword evidence="4 8" id="KW-0812">Transmembrane</keyword>
<feature type="transmembrane region" description="Helical" evidence="8">
    <location>
        <begin position="12"/>
        <end position="31"/>
    </location>
</feature>
<dbReference type="Proteomes" id="UP000010420">
    <property type="component" value="Unassembled WGS sequence"/>
</dbReference>
<dbReference type="InterPro" id="IPR024923">
    <property type="entry name" value="PG_synth_SpoVB"/>
</dbReference>
<dbReference type="PANTHER" id="PTHR43298">
    <property type="entry name" value="MULTIDRUG RESISTANCE PROTEIN NORM-RELATED"/>
    <property type="match status" value="1"/>
</dbReference>
<dbReference type="PANTHER" id="PTHR43298:SF2">
    <property type="entry name" value="FMN_FAD EXPORTER YEEO-RELATED"/>
    <property type="match status" value="1"/>
</dbReference>
<feature type="transmembrane region" description="Helical" evidence="8">
    <location>
        <begin position="386"/>
        <end position="406"/>
    </location>
</feature>
<feature type="transmembrane region" description="Helical" evidence="8">
    <location>
        <begin position="187"/>
        <end position="206"/>
    </location>
</feature>
<keyword evidence="3" id="KW-0813">Transport</keyword>
<evidence type="ECO:0000256" key="3">
    <source>
        <dbReference type="ARBA" id="ARBA00022448"/>
    </source>
</evidence>
<keyword evidence="6 8" id="KW-0472">Membrane</keyword>
<dbReference type="STRING" id="545697.HMPREF0216_02132"/>
<dbReference type="HOGENOM" id="CLU_022017_2_2_9"/>
<feature type="transmembrane region" description="Helical" evidence="8">
    <location>
        <begin position="43"/>
        <end position="66"/>
    </location>
</feature>
<feature type="transmembrane region" description="Helical" evidence="8">
    <location>
        <begin position="412"/>
        <end position="431"/>
    </location>
</feature>
<feature type="transmembrane region" description="Helical" evidence="8">
    <location>
        <begin position="122"/>
        <end position="140"/>
    </location>
</feature>
<keyword evidence="10" id="KW-1185">Reference proteome</keyword>
<feature type="transmembrane region" description="Helical" evidence="8">
    <location>
        <begin position="320"/>
        <end position="340"/>
    </location>
</feature>
<dbReference type="EMBL" id="AMEZ01000059">
    <property type="protein sequence ID" value="EKY26093.1"/>
    <property type="molecule type" value="Genomic_DNA"/>
</dbReference>
<feature type="transmembrane region" description="Helical" evidence="8">
    <location>
        <begin position="276"/>
        <end position="299"/>
    </location>
</feature>
<dbReference type="NCBIfam" id="TIGR02900">
    <property type="entry name" value="spore_V_B"/>
    <property type="match status" value="1"/>
</dbReference>
<dbReference type="InterPro" id="IPR050222">
    <property type="entry name" value="MATE_MdtK"/>
</dbReference>
<comment type="caution">
    <text evidence="9">The sequence shown here is derived from an EMBL/GenBank/DDBJ whole genome shotgun (WGS) entry which is preliminary data.</text>
</comment>
<sequence>MEKDNFFKNSFFLTASNITTGILGFIFSIYLSKISGPEGVALYGLVMPIYNLFICLMTAGVIAAISQRSAIYSSKGEYNNLFKTIRTVASFNIIWAVIIGILVFILSPYISKYGIQDTRTLNAIRVTCPAMIFIALSNILKGYFYGISKIVVPAFVDIFEKAMRIIIISLLVYVFKAQTLSSLVTLAYVSLALGELQSLLLLYAYYKKISKQLPKSYEKTESRAQLLFNVLVISLPLCLNGFLSNGFSTISTLIVPRQLVASGIDYSAALNLIGKFSGMALTIVTFPLIVVNSINSLLVPDLSKSISEGDYYNATHRIKTVLKIAFLLGMATNIICLVIPDSLGMMFFGRDDLGLYIKLSSLSAPIFFTANTMFGILNGLNRQSIILRNSIIVSVVEVICLYTLTAIPSINIFSYAITICITSSISLIINLHEVKKHIDLNICTANIIIFFLTGVLVFLMIRLFANRLLGDLFITKNIIILVLTYGIFAYLSRFGIDEDF</sequence>
<accession>L1QDN4</accession>
<dbReference type="InterPro" id="IPR002797">
    <property type="entry name" value="Polysacc_synth"/>
</dbReference>
<feature type="transmembrane region" description="Helical" evidence="8">
    <location>
        <begin position="152"/>
        <end position="175"/>
    </location>
</feature>
<comment type="similarity">
    <text evidence="2">Belongs to the multi antimicrobial extrusion (MATE) (TC 2.A.66.1) family.</text>
</comment>
<proteinExistence type="inferred from homology"/>
<evidence type="ECO:0000256" key="1">
    <source>
        <dbReference type="ARBA" id="ARBA00004141"/>
    </source>
</evidence>
<dbReference type="RefSeq" id="WP_005213886.1">
    <property type="nucleotide sequence ID" value="NZ_KB291650.1"/>
</dbReference>
<evidence type="ECO:0000313" key="10">
    <source>
        <dbReference type="Proteomes" id="UP000010420"/>
    </source>
</evidence>
<dbReference type="PIRSF" id="PIRSF038958">
    <property type="entry name" value="PG_synth_SpoVB"/>
    <property type="match status" value="1"/>
</dbReference>
<evidence type="ECO:0000256" key="6">
    <source>
        <dbReference type="ARBA" id="ARBA00023136"/>
    </source>
</evidence>
<dbReference type="OrthoDB" id="9775950at2"/>
<feature type="transmembrane region" description="Helical" evidence="8">
    <location>
        <begin position="87"/>
        <end position="110"/>
    </location>
</feature>
<feature type="transmembrane region" description="Helical" evidence="8">
    <location>
        <begin position="226"/>
        <end position="243"/>
    </location>
</feature>
<dbReference type="PATRIC" id="fig|545697.3.peg.2095"/>
<comment type="subcellular location">
    <subcellularLocation>
        <location evidence="1">Membrane</location>
        <topology evidence="1">Multi-pass membrane protein</topology>
    </subcellularLocation>
</comment>
<evidence type="ECO:0000256" key="7">
    <source>
        <dbReference type="ARBA" id="ARBA00031636"/>
    </source>
</evidence>
<protein>
    <recommendedName>
        <fullName evidence="7">Multidrug-efflux transporter</fullName>
    </recommendedName>
</protein>
<organism evidence="9 10">
    <name type="scientific">Clostridium celatum DSM 1785</name>
    <dbReference type="NCBI Taxonomy" id="545697"/>
    <lineage>
        <taxon>Bacteria</taxon>
        <taxon>Bacillati</taxon>
        <taxon>Bacillota</taxon>
        <taxon>Clostridia</taxon>
        <taxon>Eubacteriales</taxon>
        <taxon>Clostridiaceae</taxon>
        <taxon>Clostridium</taxon>
    </lineage>
</organism>
<name>L1QDN4_9CLOT</name>
<dbReference type="AlphaFoldDB" id="L1QDN4"/>
<dbReference type="eggNOG" id="COG2244">
    <property type="taxonomic scope" value="Bacteria"/>
</dbReference>